<reference evidence="1" key="1">
    <citation type="submission" date="2022-08" db="EMBL/GenBank/DDBJ databases">
        <title>Genome Sequence of Fusarium decemcellulare.</title>
        <authorList>
            <person name="Buettner E."/>
        </authorList>
    </citation>
    <scope>NUCLEOTIDE SEQUENCE</scope>
    <source>
        <strain evidence="1">Babe19</strain>
    </source>
</reference>
<dbReference type="EMBL" id="JANRMS010000978">
    <property type="protein sequence ID" value="KAJ3532261.1"/>
    <property type="molecule type" value="Genomic_DNA"/>
</dbReference>
<protein>
    <submittedName>
        <fullName evidence="1">Uncharacterized protein</fullName>
    </submittedName>
</protein>
<evidence type="ECO:0000313" key="1">
    <source>
        <dbReference type="EMBL" id="KAJ3532261.1"/>
    </source>
</evidence>
<gene>
    <name evidence="1" type="ORF">NM208_g8518</name>
</gene>
<name>A0ACC1S571_9HYPO</name>
<evidence type="ECO:0000313" key="2">
    <source>
        <dbReference type="Proteomes" id="UP001148629"/>
    </source>
</evidence>
<proteinExistence type="predicted"/>
<comment type="caution">
    <text evidence="1">The sequence shown here is derived from an EMBL/GenBank/DDBJ whole genome shotgun (WGS) entry which is preliminary data.</text>
</comment>
<sequence length="579" mass="64759">MKGERLRSTFGLFLQSGSAFSRTGQIRQLHKTRPAPPIPKPRPFVPDVPTFLTLIGRGLNKYANKFPSWDALFSLTSPQLKELGIEPPRNRRYLLHWMQRYRRGALGPGGDFKYVKDGEAILKVATPPPSSLSDTKWVVNVPHEGEAAEGAAKESSLIRPSGYRVLGLKSIAGPYATPLPGLSGAVVKVTEGMWEHRQGRKIDGGERRRAEVRFKKRSAERRAEPHELPNWAVLHLVIRHILPPFDPLLLNRVSELLSFGYMDHQVLSMASKRSSRLFVDDTEHSQENQQKTTNTPFRSRRSSRSSTKEDMMQSAKDAEEGLTNGLSIRDSTNMTRSHSLSAVSMESSKSSSSTTSESSASSMSTYQSHASEHPPAPLNGRPHNFGVVVPGVYRSSFPKSHDFDYIKGLKLKTIVSLVKKEEFDHDLETFVAREGIRQVVFNMKGTKKETIPLKTMKSILSIVLNKENYPLLIHCNHGKHRTGCVVGVVRKVAGWDVQSVVAEYKSYAEPKARECDVEYLSAFQVSTLRTSNDVSAKYSRPQMTTFFRALIFSTFVLLIWLLSGTRLSGAATRPNNLLL</sequence>
<organism evidence="1 2">
    <name type="scientific">Fusarium decemcellulare</name>
    <dbReference type="NCBI Taxonomy" id="57161"/>
    <lineage>
        <taxon>Eukaryota</taxon>
        <taxon>Fungi</taxon>
        <taxon>Dikarya</taxon>
        <taxon>Ascomycota</taxon>
        <taxon>Pezizomycotina</taxon>
        <taxon>Sordariomycetes</taxon>
        <taxon>Hypocreomycetidae</taxon>
        <taxon>Hypocreales</taxon>
        <taxon>Nectriaceae</taxon>
        <taxon>Fusarium</taxon>
        <taxon>Fusarium decemcellulare species complex</taxon>
    </lineage>
</organism>
<keyword evidence="2" id="KW-1185">Reference proteome</keyword>
<accession>A0ACC1S571</accession>
<dbReference type="Proteomes" id="UP001148629">
    <property type="component" value="Unassembled WGS sequence"/>
</dbReference>